<keyword evidence="7" id="KW-1185">Reference proteome</keyword>
<dbReference type="SMART" id="SM00369">
    <property type="entry name" value="LRR_TYP"/>
    <property type="match status" value="5"/>
</dbReference>
<dbReference type="PROSITE" id="PS51450">
    <property type="entry name" value="LRR"/>
    <property type="match status" value="1"/>
</dbReference>
<evidence type="ECO:0000313" key="6">
    <source>
        <dbReference type="EMBL" id="NXG53799.1"/>
    </source>
</evidence>
<proteinExistence type="predicted"/>
<keyword evidence="1" id="KW-0433">Leucine-rich repeat</keyword>
<dbReference type="Gene3D" id="3.50.40.10">
    <property type="entry name" value="Phenylalanyl-trna Synthetase, Chain B, domain 3"/>
    <property type="match status" value="1"/>
</dbReference>
<feature type="non-terminal residue" evidence="6">
    <location>
        <position position="1"/>
    </location>
</feature>
<dbReference type="SUPFAM" id="SSF52047">
    <property type="entry name" value="RNI-like"/>
    <property type="match status" value="1"/>
</dbReference>
<keyword evidence="3" id="KW-0175">Coiled coil</keyword>
<sequence>LELSCCPALRELGPGLASSLPALHTLVLRGNGLGPAGLGAGLGGQLPALRILDLSGNGLEELPAALGGKAAAEGSAGPAAFPQLRSLNLSGNRLRELGPGLAGAAPQLQSLLLSGNRLRALPGGLLPPAAAGPFPLLSRLEAADNEVEELGADIAALPALKSLDVANNHLRELPAALADCPRLKEANFRGNQLKDKRLEKMVNGCQTKAILEYLRVGGRGKGKGESTREEARKKKREKQQQKDGRDGEQEELEEASKLLVKVLHISENPAPLVVKVTPGVRDVRAFIVCCVLRGVSLGPGNALRRFLSLQTKLHEDLCEKRTVATIATHDLQLVKAPLTYDVQPPDQLKITPLGRKEIKAKDLLRQLQLEAEEQRKQKKRQNISGLHRYLQLLDGKDNYPCLLDAEGAVISFPPITNSEKTKIRKDTRDLFLEVTSDSSLQICKDVMDTLILKIAELNRSTLENKEHSGSDDDSHAVSLSPPAVSPPLVVEQVRVVDMDGNLKVLYPSKTDLATVSSLLTVLR</sequence>
<evidence type="ECO:0000256" key="2">
    <source>
        <dbReference type="ARBA" id="ARBA00022737"/>
    </source>
</evidence>
<dbReference type="InterPro" id="IPR005146">
    <property type="entry name" value="B3/B4_tRNA-bd"/>
</dbReference>
<dbReference type="InterPro" id="IPR032675">
    <property type="entry name" value="LRR_dom_sf"/>
</dbReference>
<dbReference type="GO" id="GO:0003723">
    <property type="term" value="F:RNA binding"/>
    <property type="evidence" value="ECO:0007669"/>
    <property type="project" value="InterPro"/>
</dbReference>
<dbReference type="GO" id="GO:0006432">
    <property type="term" value="P:phenylalanyl-tRNA aminoacylation"/>
    <property type="evidence" value="ECO:0007669"/>
    <property type="project" value="InterPro"/>
</dbReference>
<evidence type="ECO:0000256" key="1">
    <source>
        <dbReference type="ARBA" id="ARBA00022614"/>
    </source>
</evidence>
<dbReference type="AlphaFoldDB" id="A0A7K9CNR5"/>
<feature type="non-terminal residue" evidence="6">
    <location>
        <position position="523"/>
    </location>
</feature>
<feature type="region of interest" description="Disordered" evidence="4">
    <location>
        <begin position="220"/>
        <end position="250"/>
    </location>
</feature>
<evidence type="ECO:0000313" key="7">
    <source>
        <dbReference type="Proteomes" id="UP000574528"/>
    </source>
</evidence>
<dbReference type="InterPro" id="IPR003591">
    <property type="entry name" value="Leu-rich_rpt_typical-subtyp"/>
</dbReference>
<name>A0A7K9CNR5_9PICI</name>
<feature type="domain" description="B3/B4 tRNA-binding" evidence="5">
    <location>
        <begin position="283"/>
        <end position="459"/>
    </location>
</feature>
<dbReference type="InterPro" id="IPR045060">
    <property type="entry name" value="Phe-tRNA-ligase_IIc_bsu"/>
</dbReference>
<dbReference type="PANTHER" id="PTHR10947:SF3">
    <property type="entry name" value="LEUCINE-RICH REPEAT-CONTAINING PROTEIN 47"/>
    <property type="match status" value="1"/>
</dbReference>
<dbReference type="PANTHER" id="PTHR10947">
    <property type="entry name" value="PHENYLALANYL-TRNA SYNTHETASE BETA CHAIN AND LEUCINE-RICH REPEAT-CONTAINING PROTEIN 47"/>
    <property type="match status" value="1"/>
</dbReference>
<protein>
    <submittedName>
        <fullName evidence="6">LRC47 protein</fullName>
    </submittedName>
</protein>
<feature type="compositionally biased region" description="Basic and acidic residues" evidence="4">
    <location>
        <begin position="222"/>
        <end position="247"/>
    </location>
</feature>
<dbReference type="InterPro" id="IPR020825">
    <property type="entry name" value="Phe-tRNA_synthase-like_B3/B4"/>
</dbReference>
<keyword evidence="2" id="KW-0677">Repeat</keyword>
<reference evidence="6 7" key="1">
    <citation type="submission" date="2019-09" db="EMBL/GenBank/DDBJ databases">
        <title>Bird 10,000 Genomes (B10K) Project - Family phase.</title>
        <authorList>
            <person name="Zhang G."/>
        </authorList>
    </citation>
    <scope>NUCLEOTIDE SEQUENCE [LARGE SCALE GENOMIC DNA]</scope>
    <source>
        <strain evidence="6">B10K-DU-001-24</strain>
        <tissue evidence="6">Muscle</tissue>
    </source>
</reference>
<dbReference type="GO" id="GO:0004826">
    <property type="term" value="F:phenylalanine-tRNA ligase activity"/>
    <property type="evidence" value="ECO:0007669"/>
    <property type="project" value="InterPro"/>
</dbReference>
<gene>
    <name evidence="6" type="primary">Lrrc47</name>
    <name evidence="6" type="ORF">PSIHAE_R06019</name>
</gene>
<feature type="compositionally biased region" description="Basic and acidic residues" evidence="4">
    <location>
        <begin position="463"/>
        <end position="475"/>
    </location>
</feature>
<feature type="coiled-coil region" evidence="3">
    <location>
        <begin position="357"/>
        <end position="384"/>
    </location>
</feature>
<dbReference type="SMART" id="SM00364">
    <property type="entry name" value="LRR_BAC"/>
    <property type="match status" value="4"/>
</dbReference>
<dbReference type="Pfam" id="PF00560">
    <property type="entry name" value="LRR_1"/>
    <property type="match status" value="2"/>
</dbReference>
<dbReference type="SMART" id="SM00873">
    <property type="entry name" value="B3_4"/>
    <property type="match status" value="1"/>
</dbReference>
<dbReference type="SMART" id="SM00368">
    <property type="entry name" value="LRR_RI"/>
    <property type="match status" value="4"/>
</dbReference>
<dbReference type="Gene3D" id="3.80.10.10">
    <property type="entry name" value="Ribonuclease Inhibitor"/>
    <property type="match status" value="2"/>
</dbReference>
<comment type="caution">
    <text evidence="6">The sequence shown here is derived from an EMBL/GenBank/DDBJ whole genome shotgun (WGS) entry which is preliminary data.</text>
</comment>
<dbReference type="EMBL" id="VWZI01023716">
    <property type="protein sequence ID" value="NXG53799.1"/>
    <property type="molecule type" value="Genomic_DNA"/>
</dbReference>
<accession>A0A7K9CNR5</accession>
<dbReference type="OrthoDB" id="67933at2759"/>
<dbReference type="Proteomes" id="UP000574528">
    <property type="component" value="Unassembled WGS sequence"/>
</dbReference>
<organism evidence="6 7">
    <name type="scientific">Psilopogon haemacephalus</name>
    <name type="common">coppersmith barbet</name>
    <dbReference type="NCBI Taxonomy" id="2585815"/>
    <lineage>
        <taxon>Eukaryota</taxon>
        <taxon>Metazoa</taxon>
        <taxon>Chordata</taxon>
        <taxon>Craniata</taxon>
        <taxon>Vertebrata</taxon>
        <taxon>Euteleostomi</taxon>
        <taxon>Archelosauria</taxon>
        <taxon>Archosauria</taxon>
        <taxon>Dinosauria</taxon>
        <taxon>Saurischia</taxon>
        <taxon>Theropoda</taxon>
        <taxon>Coelurosauria</taxon>
        <taxon>Aves</taxon>
        <taxon>Neognathae</taxon>
        <taxon>Neoaves</taxon>
        <taxon>Telluraves</taxon>
        <taxon>Coraciimorphae</taxon>
        <taxon>Piciformes</taxon>
        <taxon>Megalaimidae</taxon>
        <taxon>Psilopogon</taxon>
    </lineage>
</organism>
<evidence type="ECO:0000259" key="5">
    <source>
        <dbReference type="SMART" id="SM00873"/>
    </source>
</evidence>
<dbReference type="InterPro" id="IPR001611">
    <property type="entry name" value="Leu-rich_rpt"/>
</dbReference>
<evidence type="ECO:0000256" key="4">
    <source>
        <dbReference type="SAM" id="MobiDB-lite"/>
    </source>
</evidence>
<feature type="region of interest" description="Disordered" evidence="4">
    <location>
        <begin position="463"/>
        <end position="483"/>
    </location>
</feature>
<evidence type="ECO:0000256" key="3">
    <source>
        <dbReference type="SAM" id="Coils"/>
    </source>
</evidence>